<feature type="non-terminal residue" evidence="1">
    <location>
        <position position="50"/>
    </location>
</feature>
<name>A0A818HS57_9BILA</name>
<evidence type="ECO:0000313" key="1">
    <source>
        <dbReference type="EMBL" id="CAF3513571.1"/>
    </source>
</evidence>
<proteinExistence type="predicted"/>
<organism evidence="1 2">
    <name type="scientific">Adineta steineri</name>
    <dbReference type="NCBI Taxonomy" id="433720"/>
    <lineage>
        <taxon>Eukaryota</taxon>
        <taxon>Metazoa</taxon>
        <taxon>Spiralia</taxon>
        <taxon>Gnathifera</taxon>
        <taxon>Rotifera</taxon>
        <taxon>Eurotatoria</taxon>
        <taxon>Bdelloidea</taxon>
        <taxon>Adinetida</taxon>
        <taxon>Adinetidae</taxon>
        <taxon>Adineta</taxon>
    </lineage>
</organism>
<gene>
    <name evidence="1" type="ORF">KXQ929_LOCUS750</name>
</gene>
<dbReference type="AlphaFoldDB" id="A0A818HS57"/>
<protein>
    <submittedName>
        <fullName evidence="1">Uncharacterized protein</fullName>
    </submittedName>
</protein>
<comment type="caution">
    <text evidence="1">The sequence shown here is derived from an EMBL/GenBank/DDBJ whole genome shotgun (WGS) entry which is preliminary data.</text>
</comment>
<reference evidence="1" key="1">
    <citation type="submission" date="2021-02" db="EMBL/GenBank/DDBJ databases">
        <authorList>
            <person name="Nowell W R."/>
        </authorList>
    </citation>
    <scope>NUCLEOTIDE SEQUENCE</scope>
</reference>
<accession>A0A818HS57</accession>
<evidence type="ECO:0000313" key="2">
    <source>
        <dbReference type="Proteomes" id="UP000663868"/>
    </source>
</evidence>
<dbReference type="Proteomes" id="UP000663868">
    <property type="component" value="Unassembled WGS sequence"/>
</dbReference>
<dbReference type="EMBL" id="CAJOBB010000018">
    <property type="protein sequence ID" value="CAF3513571.1"/>
    <property type="molecule type" value="Genomic_DNA"/>
</dbReference>
<sequence length="50" mass="5585">ECDPTQSQCEEWLQGVYNVTVILCNGQCGSHHPHSAIYDTAHGSFSLYEE</sequence>